<reference evidence="4 5" key="1">
    <citation type="submission" date="2018-01" db="EMBL/GenBank/DDBJ databases">
        <title>Draft genome sequence of Salinispora sp. 13K206.</title>
        <authorList>
            <person name="Sahin N."/>
            <person name="Saygin H."/>
            <person name="Ay H."/>
        </authorList>
    </citation>
    <scope>NUCLEOTIDE SEQUENCE [LARGE SCALE GENOMIC DNA]</scope>
    <source>
        <strain evidence="4 5">13K206</strain>
    </source>
</reference>
<feature type="domain" description="CBS" evidence="3">
    <location>
        <begin position="171"/>
        <end position="230"/>
    </location>
</feature>
<evidence type="ECO:0008006" key="6">
    <source>
        <dbReference type="Google" id="ProtNLM"/>
    </source>
</evidence>
<evidence type="ECO:0000313" key="4">
    <source>
        <dbReference type="EMBL" id="PZG02775.1"/>
    </source>
</evidence>
<comment type="caution">
    <text evidence="4">The sequence shown here is derived from an EMBL/GenBank/DDBJ whole genome shotgun (WGS) entry which is preliminary data.</text>
</comment>
<keyword evidence="5" id="KW-1185">Reference proteome</keyword>
<name>A0A2W2DC81_9ACTN</name>
<gene>
    <name evidence="4" type="ORF">C1I99_01110</name>
</gene>
<organism evidence="4 5">
    <name type="scientific">Micromonospora deserti</name>
    <dbReference type="NCBI Taxonomy" id="2070366"/>
    <lineage>
        <taxon>Bacteria</taxon>
        <taxon>Bacillati</taxon>
        <taxon>Actinomycetota</taxon>
        <taxon>Actinomycetes</taxon>
        <taxon>Micromonosporales</taxon>
        <taxon>Micromonosporaceae</taxon>
        <taxon>Micromonospora</taxon>
    </lineage>
</organism>
<dbReference type="SUPFAM" id="SSF52821">
    <property type="entry name" value="Rhodanese/Cell cycle control phosphatase"/>
    <property type="match status" value="1"/>
</dbReference>
<dbReference type="InterPro" id="IPR000644">
    <property type="entry name" value="CBS_dom"/>
</dbReference>
<dbReference type="InterPro" id="IPR046342">
    <property type="entry name" value="CBS_dom_sf"/>
</dbReference>
<dbReference type="Pfam" id="PF00571">
    <property type="entry name" value="CBS"/>
    <property type="match status" value="2"/>
</dbReference>
<proteinExistence type="predicted"/>
<dbReference type="SUPFAM" id="SSF54631">
    <property type="entry name" value="CBS-domain pair"/>
    <property type="match status" value="1"/>
</dbReference>
<protein>
    <recommendedName>
        <fullName evidence="6">CBS domain-containing protein</fullName>
    </recommendedName>
</protein>
<evidence type="ECO:0000259" key="2">
    <source>
        <dbReference type="PROSITE" id="PS50206"/>
    </source>
</evidence>
<sequence>MADRIDRDGVQRLVRQEHAQVVEVLPRPEYDWAHLPDAVNLPLKQLSAESAAVLDQSRPVIVYCHDTECDMSPRAAVRLRRLGFPRVYHYVAGKMDWLSYGLPHEGEALMVGEVMWRDAPTCRLDERLADIRRRLDEPDSCVVLEDGVVQGVLRHQALRHAPDQATAEEAMTFGSTTVRPSEEVEALTARMRHRHVDTIPVTSSDGRLLGVLVRDEAETALTRHRQAKAEPVRT</sequence>
<keyword evidence="1" id="KW-0129">CBS domain</keyword>
<dbReference type="Proteomes" id="UP000248749">
    <property type="component" value="Unassembled WGS sequence"/>
</dbReference>
<dbReference type="AlphaFoldDB" id="A0A2W2DC81"/>
<evidence type="ECO:0000259" key="3">
    <source>
        <dbReference type="PROSITE" id="PS51371"/>
    </source>
</evidence>
<dbReference type="RefSeq" id="WP_111132269.1">
    <property type="nucleotide sequence ID" value="NZ_POUB01000004.1"/>
</dbReference>
<dbReference type="InterPro" id="IPR036873">
    <property type="entry name" value="Rhodanese-like_dom_sf"/>
</dbReference>
<dbReference type="Pfam" id="PF00581">
    <property type="entry name" value="Rhodanese"/>
    <property type="match status" value="1"/>
</dbReference>
<dbReference type="Gene3D" id="3.10.580.10">
    <property type="entry name" value="CBS-domain"/>
    <property type="match status" value="1"/>
</dbReference>
<evidence type="ECO:0000313" key="5">
    <source>
        <dbReference type="Proteomes" id="UP000248749"/>
    </source>
</evidence>
<feature type="domain" description="Rhodanese" evidence="2">
    <location>
        <begin position="15"/>
        <end position="106"/>
    </location>
</feature>
<dbReference type="Gene3D" id="3.40.250.10">
    <property type="entry name" value="Rhodanese-like domain"/>
    <property type="match status" value="1"/>
</dbReference>
<dbReference type="PROSITE" id="PS51371">
    <property type="entry name" value="CBS"/>
    <property type="match status" value="1"/>
</dbReference>
<dbReference type="CDD" id="cd00158">
    <property type="entry name" value="RHOD"/>
    <property type="match status" value="1"/>
</dbReference>
<dbReference type="SMART" id="SM00450">
    <property type="entry name" value="RHOD"/>
    <property type="match status" value="1"/>
</dbReference>
<dbReference type="PROSITE" id="PS50206">
    <property type="entry name" value="RHODANESE_3"/>
    <property type="match status" value="1"/>
</dbReference>
<dbReference type="EMBL" id="POUB01000004">
    <property type="protein sequence ID" value="PZG02775.1"/>
    <property type="molecule type" value="Genomic_DNA"/>
</dbReference>
<evidence type="ECO:0000256" key="1">
    <source>
        <dbReference type="PROSITE-ProRule" id="PRU00703"/>
    </source>
</evidence>
<dbReference type="InterPro" id="IPR001763">
    <property type="entry name" value="Rhodanese-like_dom"/>
</dbReference>
<accession>A0A2W2DC81</accession>